<evidence type="ECO:0000259" key="2">
    <source>
        <dbReference type="Pfam" id="PF24318"/>
    </source>
</evidence>
<dbReference type="Pfam" id="PF24318">
    <property type="entry name" value="DUF7490"/>
    <property type="match status" value="2"/>
</dbReference>
<evidence type="ECO:0000256" key="1">
    <source>
        <dbReference type="SAM" id="MobiDB-lite"/>
    </source>
</evidence>
<dbReference type="RefSeq" id="WP_229121037.1">
    <property type="nucleotide sequence ID" value="NZ_CP064791.1"/>
</dbReference>
<gene>
    <name evidence="3" type="ORF">HSEST_2269</name>
</gene>
<evidence type="ECO:0000313" key="3">
    <source>
        <dbReference type="EMBL" id="QSG15781.1"/>
    </source>
</evidence>
<keyword evidence="4" id="KW-1185">Reference proteome</keyword>
<name>A0A897NU58_9EURY</name>
<feature type="domain" description="DUF7490" evidence="2">
    <location>
        <begin position="168"/>
        <end position="268"/>
    </location>
</feature>
<accession>A0A897NU58</accession>
<organism evidence="3 4">
    <name type="scientific">Halapricum desulfuricans</name>
    <dbReference type="NCBI Taxonomy" id="2841257"/>
    <lineage>
        <taxon>Archaea</taxon>
        <taxon>Methanobacteriati</taxon>
        <taxon>Methanobacteriota</taxon>
        <taxon>Stenosarchaea group</taxon>
        <taxon>Halobacteria</taxon>
        <taxon>Halobacteriales</taxon>
        <taxon>Haloarculaceae</taxon>
        <taxon>Halapricum</taxon>
    </lineage>
</organism>
<dbReference type="EMBL" id="CP064791">
    <property type="protein sequence ID" value="QSG15781.1"/>
    <property type="molecule type" value="Genomic_DNA"/>
</dbReference>
<proteinExistence type="predicted"/>
<dbReference type="InterPro" id="IPR055913">
    <property type="entry name" value="DUF7490"/>
</dbReference>
<protein>
    <recommendedName>
        <fullName evidence="2">DUF7490 domain-containing protein</fullName>
    </recommendedName>
</protein>
<feature type="domain" description="DUF7490" evidence="2">
    <location>
        <begin position="43"/>
        <end position="147"/>
    </location>
</feature>
<evidence type="ECO:0000313" key="4">
    <source>
        <dbReference type="Proteomes" id="UP000663292"/>
    </source>
</evidence>
<dbReference type="GeneID" id="68858905"/>
<dbReference type="AlphaFoldDB" id="A0A897NU58"/>
<reference evidence="3 4" key="1">
    <citation type="submission" date="2020-11" db="EMBL/GenBank/DDBJ databases">
        <title>Carbohydrate-dependent, anaerobic sulfur respiration: A novel catabolism in halophilic archaea.</title>
        <authorList>
            <person name="Sorokin D.Y."/>
            <person name="Messina E."/>
            <person name="Smedile F."/>
            <person name="La Cono V."/>
            <person name="Hallsworth J.E."/>
            <person name="Yakimov M.M."/>
        </authorList>
    </citation>
    <scope>NUCLEOTIDE SEQUENCE [LARGE SCALE GENOMIC DNA]</scope>
    <source>
        <strain evidence="3 4">HSR-Est</strain>
    </source>
</reference>
<sequence length="342" mass="36569">MKREYALIGAAVVVVVLTVLIALLVPGTLAEDERTEPVREGDLQLSEIRLTPGNVSEESATLTVTNWLSHGGGTSENVTVLVRAVDTDDELVKTRQRRSIDQLTGDRDDAVEVNVTVERSGGYRFETLVFVDGERRDTRSVTVDGLEGLEPASAKSGLQFHDFGSLFPTITYEVTTVDSNDVTLNATAFLTNRGDHSAEDLQLLVRARQGDSNVIADRAVTDINDVRPGRTGTPTVSLTVPDNYSYQLDAVLTRDDVIVDTAAAAANLDPTQTVKVNETTESIDLDVEDFVSDDQPNDEGRDTVESTTESGGGDGPGFGLVAGLAALLVSALAIRYSGGDQL</sequence>
<feature type="region of interest" description="Disordered" evidence="1">
    <location>
        <begin position="290"/>
        <end position="315"/>
    </location>
</feature>
<dbReference type="Proteomes" id="UP000663292">
    <property type="component" value="Chromosome"/>
</dbReference>